<proteinExistence type="predicted"/>
<keyword evidence="3" id="KW-1185">Reference proteome</keyword>
<organism evidence="2 3">
    <name type="scientific">Trichonephila clavata</name>
    <name type="common">Joro spider</name>
    <name type="synonym">Nephila clavata</name>
    <dbReference type="NCBI Taxonomy" id="2740835"/>
    <lineage>
        <taxon>Eukaryota</taxon>
        <taxon>Metazoa</taxon>
        <taxon>Ecdysozoa</taxon>
        <taxon>Arthropoda</taxon>
        <taxon>Chelicerata</taxon>
        <taxon>Arachnida</taxon>
        <taxon>Araneae</taxon>
        <taxon>Araneomorphae</taxon>
        <taxon>Entelegynae</taxon>
        <taxon>Araneoidea</taxon>
        <taxon>Nephilidae</taxon>
        <taxon>Trichonephila</taxon>
    </lineage>
</organism>
<dbReference type="EMBL" id="BMAO01008650">
    <property type="protein sequence ID" value="GFR25374.1"/>
    <property type="molecule type" value="Genomic_DNA"/>
</dbReference>
<reference evidence="2" key="1">
    <citation type="submission" date="2020-07" db="EMBL/GenBank/DDBJ databases">
        <title>Multicomponent nature underlies the extraordinary mechanical properties of spider dragline silk.</title>
        <authorList>
            <person name="Kono N."/>
            <person name="Nakamura H."/>
            <person name="Mori M."/>
            <person name="Yoshida Y."/>
            <person name="Ohtoshi R."/>
            <person name="Malay A.D."/>
            <person name="Moran D.A.P."/>
            <person name="Tomita M."/>
            <person name="Numata K."/>
            <person name="Arakawa K."/>
        </authorList>
    </citation>
    <scope>NUCLEOTIDE SEQUENCE</scope>
</reference>
<protein>
    <submittedName>
        <fullName evidence="2">Uncharacterized protein</fullName>
    </submittedName>
</protein>
<sequence length="100" mass="11728">MSEFKRWCTKESGQNPKFRNPHIFVSPNVYVNKEEVPKWCREIKNKKKEKSNKLVEQMNKTYNLFELGFTRRTSTENLLRTSSSTSTGEIMAVDPTPQNL</sequence>
<evidence type="ECO:0000313" key="2">
    <source>
        <dbReference type="EMBL" id="GFR25374.1"/>
    </source>
</evidence>
<name>A0A8X6LZ47_TRICU</name>
<feature type="compositionally biased region" description="Polar residues" evidence="1">
    <location>
        <begin position="78"/>
        <end position="88"/>
    </location>
</feature>
<accession>A0A8X6LZ47</accession>
<dbReference type="AlphaFoldDB" id="A0A8X6LZ47"/>
<feature type="region of interest" description="Disordered" evidence="1">
    <location>
        <begin position="78"/>
        <end position="100"/>
    </location>
</feature>
<comment type="caution">
    <text evidence="2">The sequence shown here is derived from an EMBL/GenBank/DDBJ whole genome shotgun (WGS) entry which is preliminary data.</text>
</comment>
<evidence type="ECO:0000256" key="1">
    <source>
        <dbReference type="SAM" id="MobiDB-lite"/>
    </source>
</evidence>
<gene>
    <name evidence="2" type="ORF">TNCT_425531</name>
</gene>
<dbReference type="Proteomes" id="UP000887116">
    <property type="component" value="Unassembled WGS sequence"/>
</dbReference>
<evidence type="ECO:0000313" key="3">
    <source>
        <dbReference type="Proteomes" id="UP000887116"/>
    </source>
</evidence>